<feature type="region of interest" description="Disordered" evidence="1">
    <location>
        <begin position="102"/>
        <end position="141"/>
    </location>
</feature>
<sequence>MPTPATALPRLPDQEQLPDQAALDAIHDLLTRPGTAVEVVQIITGIVQATGRTLPAALVDVEVLENPVGDQQTAYVQAGDVDIFLSPTPDGLVLEVNPRTPHADRSLRLKVNGQPVIGSEPGEQAPAAHPFGPESRGHADR</sequence>
<evidence type="ECO:0000313" key="2">
    <source>
        <dbReference type="EMBL" id="GIH86450.1"/>
    </source>
</evidence>
<dbReference type="AlphaFoldDB" id="A0A8J3WEJ1"/>
<evidence type="ECO:0000256" key="1">
    <source>
        <dbReference type="SAM" id="MobiDB-lite"/>
    </source>
</evidence>
<dbReference type="RefSeq" id="WP_189243023.1">
    <property type="nucleotide sequence ID" value="NZ_BMQP01000026.1"/>
</dbReference>
<protein>
    <submittedName>
        <fullName evidence="2">Uncharacterized protein</fullName>
    </submittedName>
</protein>
<dbReference type="Proteomes" id="UP000655044">
    <property type="component" value="Unassembled WGS sequence"/>
</dbReference>
<organism evidence="2 3">
    <name type="scientific">Planobispora rosea</name>
    <dbReference type="NCBI Taxonomy" id="35762"/>
    <lineage>
        <taxon>Bacteria</taxon>
        <taxon>Bacillati</taxon>
        <taxon>Actinomycetota</taxon>
        <taxon>Actinomycetes</taxon>
        <taxon>Streptosporangiales</taxon>
        <taxon>Streptosporangiaceae</taxon>
        <taxon>Planobispora</taxon>
    </lineage>
</organism>
<name>A0A8J3WEJ1_PLARO</name>
<gene>
    <name evidence="2" type="ORF">Pro02_48580</name>
</gene>
<proteinExistence type="predicted"/>
<keyword evidence="3" id="KW-1185">Reference proteome</keyword>
<accession>A0A8J3WEJ1</accession>
<reference evidence="2" key="1">
    <citation type="submission" date="2021-01" db="EMBL/GenBank/DDBJ databases">
        <title>Whole genome shotgun sequence of Planobispora rosea NBRC 15558.</title>
        <authorList>
            <person name="Komaki H."/>
            <person name="Tamura T."/>
        </authorList>
    </citation>
    <scope>NUCLEOTIDE SEQUENCE</scope>
    <source>
        <strain evidence="2">NBRC 15558</strain>
    </source>
</reference>
<comment type="caution">
    <text evidence="2">The sequence shown here is derived from an EMBL/GenBank/DDBJ whole genome shotgun (WGS) entry which is preliminary data.</text>
</comment>
<dbReference type="EMBL" id="BOOI01000046">
    <property type="protein sequence ID" value="GIH86450.1"/>
    <property type="molecule type" value="Genomic_DNA"/>
</dbReference>
<evidence type="ECO:0000313" key="3">
    <source>
        <dbReference type="Proteomes" id="UP000655044"/>
    </source>
</evidence>